<comment type="similarity">
    <text evidence="1">Belongs to the bacterial solute-binding protein 1 family.</text>
</comment>
<proteinExistence type="inferred from homology"/>
<dbReference type="RefSeq" id="WP_064911226.1">
    <property type="nucleotide sequence ID" value="NZ_PSZD01000017.1"/>
</dbReference>
<comment type="caution">
    <text evidence="6">The sequence shown here is derived from an EMBL/GenBank/DDBJ whole genome shotgun (WGS) entry which is preliminary data.</text>
</comment>
<keyword evidence="2" id="KW-0406">Ion transport</keyword>
<evidence type="ECO:0000256" key="3">
    <source>
        <dbReference type="ARBA" id="ARBA00022729"/>
    </source>
</evidence>
<evidence type="ECO:0000256" key="4">
    <source>
        <dbReference type="PIRSR" id="PIRSR002825-1"/>
    </source>
</evidence>
<evidence type="ECO:0000256" key="2">
    <source>
        <dbReference type="ARBA" id="ARBA00022496"/>
    </source>
</evidence>
<dbReference type="PANTHER" id="PTHR30006:SF15">
    <property type="entry name" value="IRON-UTILIZATION PERIPLASMIC PROTEIN"/>
    <property type="match status" value="1"/>
</dbReference>
<dbReference type="InterPro" id="IPR026045">
    <property type="entry name" value="Ferric-bd"/>
</dbReference>
<keyword evidence="3 5" id="KW-0732">Signal</keyword>
<reference evidence="6 7" key="1">
    <citation type="submission" date="2018-02" db="EMBL/GenBank/DDBJ databases">
        <title>8 Nocardia nova and 1 Nocardia cyriacigeorgica strain used for evolution to TMP-SMX.</title>
        <authorList>
            <person name="Mehta H."/>
            <person name="Weng J."/>
            <person name="Shamoo Y."/>
        </authorList>
    </citation>
    <scope>NUCLEOTIDE SEQUENCE [LARGE SCALE GENOMIC DNA]</scope>
    <source>
        <strain evidence="6 7">BAA2227</strain>
    </source>
</reference>
<dbReference type="EMBL" id="PSZD01000017">
    <property type="protein sequence ID" value="PPJ25081.1"/>
    <property type="molecule type" value="Genomic_DNA"/>
</dbReference>
<feature type="chain" id="PRO_5039361591" evidence="5">
    <location>
        <begin position="30"/>
        <end position="344"/>
    </location>
</feature>
<keyword evidence="2" id="KW-0410">Iron transport</keyword>
<dbReference type="GO" id="GO:0046872">
    <property type="term" value="F:metal ion binding"/>
    <property type="evidence" value="ECO:0007669"/>
    <property type="project" value="UniProtKB-KW"/>
</dbReference>
<evidence type="ECO:0000313" key="7">
    <source>
        <dbReference type="Proteomes" id="UP000238356"/>
    </source>
</evidence>
<dbReference type="PANTHER" id="PTHR30006">
    <property type="entry name" value="THIAMINE-BINDING PERIPLASMIC PROTEIN-RELATED"/>
    <property type="match status" value="1"/>
</dbReference>
<dbReference type="Proteomes" id="UP000238356">
    <property type="component" value="Unassembled WGS sequence"/>
</dbReference>
<keyword evidence="4" id="KW-0479">Metal-binding</keyword>
<gene>
    <name evidence="6" type="ORF">C5F51_24260</name>
</gene>
<dbReference type="Gene3D" id="3.40.190.10">
    <property type="entry name" value="Periplasmic binding protein-like II"/>
    <property type="match status" value="2"/>
</dbReference>
<evidence type="ECO:0000256" key="1">
    <source>
        <dbReference type="ARBA" id="ARBA00008520"/>
    </source>
</evidence>
<dbReference type="GO" id="GO:0006826">
    <property type="term" value="P:iron ion transport"/>
    <property type="evidence" value="ECO:0007669"/>
    <property type="project" value="UniProtKB-KW"/>
</dbReference>
<dbReference type="AlphaFoldDB" id="A0A2S6A1A0"/>
<keyword evidence="4" id="KW-0408">Iron</keyword>
<organism evidence="6 7">
    <name type="scientific">Nocardia nova</name>
    <dbReference type="NCBI Taxonomy" id="37330"/>
    <lineage>
        <taxon>Bacteria</taxon>
        <taxon>Bacillati</taxon>
        <taxon>Actinomycetota</taxon>
        <taxon>Actinomycetes</taxon>
        <taxon>Mycobacteriales</taxon>
        <taxon>Nocardiaceae</taxon>
        <taxon>Nocardia</taxon>
    </lineage>
</organism>
<sequence>MATAQQHERTRWKLVLGVVALAASALVTACSASSDAPEIVVYNAHDQRLTRQWADLFTEQTGIRVTLRDGADAEVADQVLAEGDRSPADVVVTENSPAMARIERAGLFADLDPATLAQVPERFRPNSGHWTGIAARATAFVVHPAEIPPAELPAGLLDLQQPQWHGRWTTDPHGADFQAIVAALLELDGENATRAWLHGVKDNASVAPNGFAALKSVGAGGVGGALVFATDWYRAQLAPERITGPSVPHYFRGGDPGGYLSLSGAAVLKSSRHAADAQRFVRFVTAAAGQGLLSGGAAMEYPVAPGVPADPALPPLDSLDPPRVNPSDLDPVRVEALMRDAGLL</sequence>
<dbReference type="Pfam" id="PF13343">
    <property type="entry name" value="SBP_bac_6"/>
    <property type="match status" value="1"/>
</dbReference>
<dbReference type="PIRSF" id="PIRSF002825">
    <property type="entry name" value="CfbpA"/>
    <property type="match status" value="1"/>
</dbReference>
<keyword evidence="7" id="KW-1185">Reference proteome</keyword>
<evidence type="ECO:0000256" key="5">
    <source>
        <dbReference type="SAM" id="SignalP"/>
    </source>
</evidence>
<dbReference type="SUPFAM" id="SSF53850">
    <property type="entry name" value="Periplasmic binding protein-like II"/>
    <property type="match status" value="1"/>
</dbReference>
<feature type="signal peptide" evidence="5">
    <location>
        <begin position="1"/>
        <end position="29"/>
    </location>
</feature>
<dbReference type="GO" id="GO:0030288">
    <property type="term" value="C:outer membrane-bounded periplasmic space"/>
    <property type="evidence" value="ECO:0007669"/>
    <property type="project" value="TreeGrafter"/>
</dbReference>
<keyword evidence="2" id="KW-0813">Transport</keyword>
<feature type="binding site" evidence="4">
    <location>
        <position position="94"/>
    </location>
    <ligand>
        <name>Fe cation</name>
        <dbReference type="ChEBI" id="CHEBI:24875"/>
    </ligand>
</feature>
<evidence type="ECO:0000313" key="6">
    <source>
        <dbReference type="EMBL" id="PPJ25081.1"/>
    </source>
</evidence>
<name>A0A2S6A1A0_9NOCA</name>
<protein>
    <submittedName>
        <fullName evidence="6">Iron ABC transporter substrate-binding protein</fullName>
    </submittedName>
</protein>
<accession>A0A2S6A1A0</accession>